<dbReference type="EMBL" id="BAAAWD010000015">
    <property type="protein sequence ID" value="GAA3022177.1"/>
    <property type="molecule type" value="Genomic_DNA"/>
</dbReference>
<dbReference type="Pfam" id="PF07784">
    <property type="entry name" value="DUF1622"/>
    <property type="match status" value="1"/>
</dbReference>
<dbReference type="InterPro" id="IPR012427">
    <property type="entry name" value="DUF1622"/>
</dbReference>
<accession>A0ABN3Y7K8</accession>
<dbReference type="Proteomes" id="UP001499930">
    <property type="component" value="Unassembled WGS sequence"/>
</dbReference>
<keyword evidence="1" id="KW-0812">Transmembrane</keyword>
<keyword evidence="1" id="KW-1133">Transmembrane helix</keyword>
<feature type="transmembrane region" description="Helical" evidence="1">
    <location>
        <begin position="53"/>
        <end position="75"/>
    </location>
</feature>
<name>A0ABN3Y7K8_9ACTN</name>
<keyword evidence="1" id="KW-0472">Membrane</keyword>
<evidence type="ECO:0000256" key="1">
    <source>
        <dbReference type="SAM" id="Phobius"/>
    </source>
</evidence>
<protein>
    <recommendedName>
        <fullName evidence="4">DUF1622 domain-containing protein</fullName>
    </recommendedName>
</protein>
<dbReference type="PANTHER" id="PTHR38468">
    <property type="entry name" value="SLL0939 PROTEIN"/>
    <property type="match status" value="1"/>
</dbReference>
<reference evidence="3" key="1">
    <citation type="journal article" date="2019" name="Int. J. Syst. Evol. Microbiol.">
        <title>The Global Catalogue of Microorganisms (GCM) 10K type strain sequencing project: providing services to taxonomists for standard genome sequencing and annotation.</title>
        <authorList>
            <consortium name="The Broad Institute Genomics Platform"/>
            <consortium name="The Broad Institute Genome Sequencing Center for Infectious Disease"/>
            <person name="Wu L."/>
            <person name="Ma J."/>
        </authorList>
    </citation>
    <scope>NUCLEOTIDE SEQUENCE [LARGE SCALE GENOMIC DNA]</scope>
    <source>
        <strain evidence="3">JCM 3106</strain>
    </source>
</reference>
<evidence type="ECO:0000313" key="2">
    <source>
        <dbReference type="EMBL" id="GAA3022177.1"/>
    </source>
</evidence>
<feature type="transmembrane region" description="Helical" evidence="1">
    <location>
        <begin position="82"/>
        <end position="102"/>
    </location>
</feature>
<feature type="transmembrane region" description="Helical" evidence="1">
    <location>
        <begin position="114"/>
        <end position="134"/>
    </location>
</feature>
<evidence type="ECO:0000313" key="3">
    <source>
        <dbReference type="Proteomes" id="UP001499930"/>
    </source>
</evidence>
<dbReference type="PANTHER" id="PTHR38468:SF1">
    <property type="entry name" value="SLL0939 PROTEIN"/>
    <property type="match status" value="1"/>
</dbReference>
<sequence length="158" mass="17193">MPLMPVMPLIPVMPGRSGTHGFGVAGYRQRMLDLLPEESLREFVNLLVRLVEAAGAAVIFAGAAIAFVRFVVVAVRRHDHGFIAVRLFLGRFLALGLEFQLASDVLRTAIAPSFAQIGQLAAIAAIRTALNFFLNREIEREGRAVEGKGDQARPGEKN</sequence>
<organism evidence="2 3">
    <name type="scientific">Streptosporangium longisporum</name>
    <dbReference type="NCBI Taxonomy" id="46187"/>
    <lineage>
        <taxon>Bacteria</taxon>
        <taxon>Bacillati</taxon>
        <taxon>Actinomycetota</taxon>
        <taxon>Actinomycetes</taxon>
        <taxon>Streptosporangiales</taxon>
        <taxon>Streptosporangiaceae</taxon>
        <taxon>Streptosporangium</taxon>
    </lineage>
</organism>
<evidence type="ECO:0008006" key="4">
    <source>
        <dbReference type="Google" id="ProtNLM"/>
    </source>
</evidence>
<comment type="caution">
    <text evidence="2">The sequence shown here is derived from an EMBL/GenBank/DDBJ whole genome shotgun (WGS) entry which is preliminary data.</text>
</comment>
<proteinExistence type="predicted"/>
<keyword evidence="3" id="KW-1185">Reference proteome</keyword>
<gene>
    <name evidence="2" type="ORF">GCM10017559_53980</name>
</gene>